<reference evidence="4 5" key="1">
    <citation type="submission" date="2019-03" db="EMBL/GenBank/DDBJ databases">
        <title>Genomic Encyclopedia of Type Strains, Phase IV (KMG-IV): sequencing the most valuable type-strain genomes for metagenomic binning, comparative biology and taxonomic classification.</title>
        <authorList>
            <person name="Goeker M."/>
        </authorList>
    </citation>
    <scope>NUCLEOTIDE SEQUENCE [LARGE SCALE GENOMIC DNA]</scope>
    <source>
        <strain evidence="4 5">DSM 100059</strain>
    </source>
</reference>
<gene>
    <name evidence="4" type="ORF">EDB95_4721</name>
</gene>
<dbReference type="NCBIfam" id="TIGR02937">
    <property type="entry name" value="sigma70-ECF"/>
    <property type="match status" value="1"/>
</dbReference>
<dbReference type="Pfam" id="PF04542">
    <property type="entry name" value="Sigma70_r2"/>
    <property type="match status" value="1"/>
</dbReference>
<proteinExistence type="predicted"/>
<dbReference type="CDD" id="cd06171">
    <property type="entry name" value="Sigma70_r4"/>
    <property type="match status" value="1"/>
</dbReference>
<dbReference type="Gene3D" id="1.10.1740.10">
    <property type="match status" value="1"/>
</dbReference>
<dbReference type="PANTHER" id="PTHR30173:SF36">
    <property type="entry name" value="ECF RNA POLYMERASE SIGMA FACTOR SIGJ"/>
    <property type="match status" value="1"/>
</dbReference>
<feature type="domain" description="RNA polymerase sigma factor 70 region 4 type 2" evidence="3">
    <location>
        <begin position="96"/>
        <end position="146"/>
    </location>
</feature>
<dbReference type="InterPro" id="IPR036388">
    <property type="entry name" value="WH-like_DNA-bd_sf"/>
</dbReference>
<organism evidence="4 5">
    <name type="scientific">Dinghuibacter silviterrae</name>
    <dbReference type="NCBI Taxonomy" id="1539049"/>
    <lineage>
        <taxon>Bacteria</taxon>
        <taxon>Pseudomonadati</taxon>
        <taxon>Bacteroidota</taxon>
        <taxon>Chitinophagia</taxon>
        <taxon>Chitinophagales</taxon>
        <taxon>Chitinophagaceae</taxon>
        <taxon>Dinghuibacter</taxon>
    </lineage>
</organism>
<accession>A0A4R8DH80</accession>
<dbReference type="InterPro" id="IPR032710">
    <property type="entry name" value="NTF2-like_dom_sf"/>
</dbReference>
<evidence type="ECO:0000259" key="2">
    <source>
        <dbReference type="Pfam" id="PF04542"/>
    </source>
</evidence>
<dbReference type="InterPro" id="IPR052704">
    <property type="entry name" value="ECF_Sigma-70_Domain"/>
</dbReference>
<dbReference type="GO" id="GO:0006352">
    <property type="term" value="P:DNA-templated transcription initiation"/>
    <property type="evidence" value="ECO:0007669"/>
    <property type="project" value="InterPro"/>
</dbReference>
<keyword evidence="5" id="KW-1185">Reference proteome</keyword>
<evidence type="ECO:0000313" key="4">
    <source>
        <dbReference type="EMBL" id="TDW96885.1"/>
    </source>
</evidence>
<dbReference type="SUPFAM" id="SSF88946">
    <property type="entry name" value="Sigma2 domain of RNA polymerase sigma factors"/>
    <property type="match status" value="1"/>
</dbReference>
<comment type="subunit">
    <text evidence="1">Interacts transiently with the RNA polymerase catalytic core formed by RpoA, RpoB, RpoC and RpoZ (2 alpha, 1 beta, 1 beta' and 1 omega subunit) to form the RNA polymerase holoenzyme that can initiate transcription.</text>
</comment>
<dbReference type="InterPro" id="IPR013249">
    <property type="entry name" value="RNA_pol_sigma70_r4_t2"/>
</dbReference>
<evidence type="ECO:0000256" key="1">
    <source>
        <dbReference type="ARBA" id="ARBA00011344"/>
    </source>
</evidence>
<feature type="domain" description="RNA polymerase sigma-70 region 2" evidence="2">
    <location>
        <begin position="4"/>
        <end position="66"/>
    </location>
</feature>
<sequence>MTDYTNILFPYAYNILGSAEDARDAVQEVLIKHHTEPREGVMNEKAYLIKSVINHSINQKQRQKRTLSEDSWLPEPVATESADAGLYLKDILSYSLLVLLERLNARERAVFILKESFDYSHEEIAEILSFSVENSRKLLSRAREKLFKPAAVSQLDARTNTLLHNYIDAIRGRDLARLEDMLAADIAFYADGGGKLPIAAKFLAGAEAVAALQVRTFFAFLSQTTIREAEINHQPAILYYNGDRLQACQVFDISPETGKILQINAIIDPEKLRGLSRTDS</sequence>
<dbReference type="InterPro" id="IPR013325">
    <property type="entry name" value="RNA_pol_sigma_r2"/>
</dbReference>
<dbReference type="EMBL" id="SODV01000002">
    <property type="protein sequence ID" value="TDW96885.1"/>
    <property type="molecule type" value="Genomic_DNA"/>
</dbReference>
<dbReference type="Pfam" id="PF08281">
    <property type="entry name" value="Sigma70_r4_2"/>
    <property type="match status" value="1"/>
</dbReference>
<dbReference type="Gene3D" id="1.10.10.10">
    <property type="entry name" value="Winged helix-like DNA-binding domain superfamily/Winged helix DNA-binding domain"/>
    <property type="match status" value="1"/>
</dbReference>
<dbReference type="GO" id="GO:0016987">
    <property type="term" value="F:sigma factor activity"/>
    <property type="evidence" value="ECO:0007669"/>
    <property type="project" value="InterPro"/>
</dbReference>
<dbReference type="SUPFAM" id="SSF54427">
    <property type="entry name" value="NTF2-like"/>
    <property type="match status" value="1"/>
</dbReference>
<dbReference type="SUPFAM" id="SSF88659">
    <property type="entry name" value="Sigma3 and sigma4 domains of RNA polymerase sigma factors"/>
    <property type="match status" value="1"/>
</dbReference>
<comment type="caution">
    <text evidence="4">The sequence shown here is derived from an EMBL/GenBank/DDBJ whole genome shotgun (WGS) entry which is preliminary data.</text>
</comment>
<dbReference type="InterPro" id="IPR013324">
    <property type="entry name" value="RNA_pol_sigma_r3/r4-like"/>
</dbReference>
<dbReference type="RefSeq" id="WP_133998115.1">
    <property type="nucleotide sequence ID" value="NZ_SODV01000002.1"/>
</dbReference>
<dbReference type="AlphaFoldDB" id="A0A4R8DH80"/>
<dbReference type="Gene3D" id="3.10.450.50">
    <property type="match status" value="1"/>
</dbReference>
<dbReference type="InterPro" id="IPR007627">
    <property type="entry name" value="RNA_pol_sigma70_r2"/>
</dbReference>
<protein>
    <submittedName>
        <fullName evidence="4">RNA polymerase sigma-70 factor (ECF subfamily)</fullName>
    </submittedName>
</protein>
<dbReference type="GO" id="GO:0003677">
    <property type="term" value="F:DNA binding"/>
    <property type="evidence" value="ECO:0007669"/>
    <property type="project" value="InterPro"/>
</dbReference>
<dbReference type="PANTHER" id="PTHR30173">
    <property type="entry name" value="SIGMA 19 FACTOR"/>
    <property type="match status" value="1"/>
</dbReference>
<dbReference type="OrthoDB" id="3211555at2"/>
<evidence type="ECO:0000313" key="5">
    <source>
        <dbReference type="Proteomes" id="UP000294498"/>
    </source>
</evidence>
<dbReference type="InterPro" id="IPR014284">
    <property type="entry name" value="RNA_pol_sigma-70_dom"/>
</dbReference>
<evidence type="ECO:0000259" key="3">
    <source>
        <dbReference type="Pfam" id="PF08281"/>
    </source>
</evidence>
<dbReference type="Proteomes" id="UP000294498">
    <property type="component" value="Unassembled WGS sequence"/>
</dbReference>
<name>A0A4R8DH80_9BACT</name>